<dbReference type="InterPro" id="IPR024320">
    <property type="entry name" value="LPG_synthase_C"/>
</dbReference>
<name>A0A0K1JGY0_9MICO</name>
<reference evidence="22 23" key="1">
    <citation type="submission" date="2015-03" db="EMBL/GenBank/DDBJ databases">
        <title>Luteipulveratus halotolerans sp. nov., a novel actinobacterium (Dermacoccaceae) from Sarawak, Malaysia.</title>
        <authorList>
            <person name="Juboi H."/>
            <person name="Basik A."/>
            <person name="Shamsul S.S."/>
            <person name="Arnold P."/>
            <person name="Schmitt E.K."/>
            <person name="Sanglier J.-J."/>
            <person name="Yeo T."/>
        </authorList>
    </citation>
    <scope>NUCLEOTIDE SEQUENCE [LARGE SCALE GENOMIC DNA]</scope>
    <source>
        <strain evidence="22 23">MN07-A0370</strain>
    </source>
</reference>
<evidence type="ECO:0000256" key="20">
    <source>
        <dbReference type="SAM" id="Phobius"/>
    </source>
</evidence>
<comment type="similarity">
    <text evidence="2">In the N-terminal section; belongs to the LPG synthetase family.</text>
</comment>
<dbReference type="GO" id="GO:0004824">
    <property type="term" value="F:lysine-tRNA ligase activity"/>
    <property type="evidence" value="ECO:0007669"/>
    <property type="project" value="UniProtKB-UniRule"/>
</dbReference>
<evidence type="ECO:0000256" key="11">
    <source>
        <dbReference type="ARBA" id="ARBA00022989"/>
    </source>
</evidence>
<dbReference type="SUPFAM" id="SSF55681">
    <property type="entry name" value="Class II aaRS and biotin synthetases"/>
    <property type="match status" value="1"/>
</dbReference>
<dbReference type="InterPro" id="IPR004365">
    <property type="entry name" value="NA-bd_OB_tRNA"/>
</dbReference>
<feature type="binding site" evidence="19">
    <location>
        <position position="1015"/>
    </location>
    <ligand>
        <name>Mg(2+)</name>
        <dbReference type="ChEBI" id="CHEBI:18420"/>
        <label>2</label>
    </ligand>
</feature>
<dbReference type="NCBIfam" id="NF001756">
    <property type="entry name" value="PRK00484.1"/>
    <property type="match status" value="1"/>
</dbReference>
<dbReference type="AlphaFoldDB" id="A0A0K1JGY0"/>
<feature type="transmembrane region" description="Helical" evidence="20">
    <location>
        <begin position="40"/>
        <end position="57"/>
    </location>
</feature>
<evidence type="ECO:0000256" key="1">
    <source>
        <dbReference type="ARBA" id="ARBA00004651"/>
    </source>
</evidence>
<dbReference type="InterPro" id="IPR006195">
    <property type="entry name" value="aa-tRNA-synth_II"/>
</dbReference>
<keyword evidence="12" id="KW-0443">Lipid metabolism</keyword>
<feature type="binding site" evidence="19">
    <location>
        <position position="1008"/>
    </location>
    <ligand>
        <name>Mg(2+)</name>
        <dbReference type="ChEBI" id="CHEBI:18420"/>
        <label>1</label>
    </ligand>
</feature>
<dbReference type="GO" id="GO:0005829">
    <property type="term" value="C:cytosol"/>
    <property type="evidence" value="ECO:0007669"/>
    <property type="project" value="TreeGrafter"/>
</dbReference>
<keyword evidence="13 19" id="KW-0030">Aminoacyl-tRNA synthetase</keyword>
<evidence type="ECO:0000256" key="4">
    <source>
        <dbReference type="ARBA" id="ARBA00022475"/>
    </source>
</evidence>
<evidence type="ECO:0000313" key="23">
    <source>
        <dbReference type="Proteomes" id="UP000066480"/>
    </source>
</evidence>
<evidence type="ECO:0000256" key="9">
    <source>
        <dbReference type="ARBA" id="ARBA00022741"/>
    </source>
</evidence>
<evidence type="ECO:0000256" key="16">
    <source>
        <dbReference type="ARBA" id="ARBA00024681"/>
    </source>
</evidence>
<dbReference type="InterPro" id="IPR018149">
    <property type="entry name" value="Lys-tRNA-synth_II_C"/>
</dbReference>
<dbReference type="NCBIfam" id="TIGR00499">
    <property type="entry name" value="lysS_bact"/>
    <property type="match status" value="1"/>
</dbReference>
<dbReference type="InterPro" id="IPR045864">
    <property type="entry name" value="aa-tRNA-synth_II/BPL/LPL"/>
</dbReference>
<accession>A0A0K1JGY0</accession>
<keyword evidence="6" id="KW-0808">Transferase</keyword>
<keyword evidence="19" id="KW-0648">Protein biosynthesis</keyword>
<dbReference type="SUPFAM" id="SSF50249">
    <property type="entry name" value="Nucleic acid-binding proteins"/>
    <property type="match status" value="1"/>
</dbReference>
<dbReference type="HAMAP" id="MF_00252">
    <property type="entry name" value="Lys_tRNA_synth_class2"/>
    <property type="match status" value="1"/>
</dbReference>
<evidence type="ECO:0000256" key="19">
    <source>
        <dbReference type="HAMAP-Rule" id="MF_00252"/>
    </source>
</evidence>
<dbReference type="PATRIC" id="fig|571913.6.peg.1840"/>
<keyword evidence="11 20" id="KW-1133">Transmembrane helix</keyword>
<dbReference type="CDD" id="cd04322">
    <property type="entry name" value="LysRS_N"/>
    <property type="match status" value="1"/>
</dbReference>
<comment type="function">
    <text evidence="16">Catalyzes the production of L-lysyl-tRNA(Lys)transfer and the transfer of a lysyl group from L-lysyl-tRNA(Lys) to membrane-bound phosphatidylglycerol (PG), which produces lysylphosphatidylglycerol (LPG), one of the components of the bacterial membrane with a positive net charge. LPG synthesis contributes to the resistance to cationic antimicrobial peptides (CAMPs) and likely protects M.tuberculosis against the CAMPs produced by competiting microorganisms (bacteriocins). In fact, the modification of anionic phosphatidylglycerol with positively charged L-lysine results in repulsion of the peptides.</text>
</comment>
<dbReference type="GO" id="GO:0005524">
    <property type="term" value="F:ATP binding"/>
    <property type="evidence" value="ECO:0007669"/>
    <property type="project" value="UniProtKB-UniRule"/>
</dbReference>
<evidence type="ECO:0000256" key="18">
    <source>
        <dbReference type="ARBA" id="ARBA00048573"/>
    </source>
</evidence>
<dbReference type="GO" id="GO:0000049">
    <property type="term" value="F:tRNA binding"/>
    <property type="evidence" value="ECO:0007669"/>
    <property type="project" value="TreeGrafter"/>
</dbReference>
<dbReference type="InterPro" id="IPR002313">
    <property type="entry name" value="Lys-tRNA-ligase_II"/>
</dbReference>
<evidence type="ECO:0000256" key="8">
    <source>
        <dbReference type="ARBA" id="ARBA00022723"/>
    </source>
</evidence>
<keyword evidence="15" id="KW-0511">Multifunctional enzyme</keyword>
<keyword evidence="5 19" id="KW-0436">Ligase</keyword>
<evidence type="ECO:0000256" key="13">
    <source>
        <dbReference type="ARBA" id="ARBA00023146"/>
    </source>
</evidence>
<dbReference type="KEGG" id="lmoi:VV02_09020"/>
<feature type="domain" description="Aminoacyl-transfer RNA synthetases class-II family profile" evidence="21">
    <location>
        <begin position="786"/>
        <end position="1095"/>
    </location>
</feature>
<dbReference type="GO" id="GO:0000287">
    <property type="term" value="F:magnesium ion binding"/>
    <property type="evidence" value="ECO:0007669"/>
    <property type="project" value="UniProtKB-UniRule"/>
</dbReference>
<dbReference type="GO" id="GO:0005886">
    <property type="term" value="C:plasma membrane"/>
    <property type="evidence" value="ECO:0007669"/>
    <property type="project" value="UniProtKB-SubCell"/>
</dbReference>
<dbReference type="GO" id="GO:0006430">
    <property type="term" value="P:lysyl-tRNA aminoacylation"/>
    <property type="evidence" value="ECO:0007669"/>
    <property type="project" value="UniProtKB-UniRule"/>
</dbReference>
<keyword evidence="19" id="KW-0460">Magnesium</keyword>
<evidence type="ECO:0000256" key="15">
    <source>
        <dbReference type="ARBA" id="ARBA00023268"/>
    </source>
</evidence>
<evidence type="ECO:0000256" key="7">
    <source>
        <dbReference type="ARBA" id="ARBA00022692"/>
    </source>
</evidence>
<dbReference type="InterPro" id="IPR012340">
    <property type="entry name" value="NA-bd_OB-fold"/>
</dbReference>
<keyword evidence="14" id="KW-0046">Antibiotic resistance</keyword>
<evidence type="ECO:0000259" key="21">
    <source>
        <dbReference type="PROSITE" id="PS50862"/>
    </source>
</evidence>
<comment type="cofactor">
    <cofactor evidence="19">
        <name>Mg(2+)</name>
        <dbReference type="ChEBI" id="CHEBI:18420"/>
    </cofactor>
    <text evidence="19">Binds 3 Mg(2+) ions per subunit.</text>
</comment>
<dbReference type="Pfam" id="PF01336">
    <property type="entry name" value="tRNA_anti-codon"/>
    <property type="match status" value="1"/>
</dbReference>
<sequence>MWLGRILLLAAIWSLVSIPFKHRGLPTVVSDGFELLNIPADPSLFVVALLLTLSGAVRRRFRMAHIVTVIVMVLSVLEQVRWIIEVIRSPGFEGNPYHGFARRWWEWRNELPLNVLALGAGLVVLVLVVRSYPAFTARLAQGSRRTALAVLAAGLLLSAVATTLLTFVFPRTLSGPVEKVAWSVRAAFGVSTPPDEPGFRGHLGHHWIYGLAGLISAGALVLAILVFWRSGRAAQHQDAEEELAVRRLLLEHGEADSLGYFATRRDKSVVFSPDGRAAVTYRVEGSVSVASADPIGRHGSWAGAIHAWLADCRVHGWYAAVLSSSEEGTKEYVDAGLRAFALGDEAIIDVDRFSLRGRTMRPVRQAVTRITRAGYTTRVRRHSELSPTELAQVGELAQRWRGNETERGFSMALNRLGDPADGRCVVITAHDAAGQIRGFLSFVPWGARGLSLDLMRRDRDAENGLNEYLVAQLVEAAPGIGVRRISLNFAVFRNVFSAADQVGAGPITKATDAFLSFASRFYQLETLYRSNDKYQPQWVPRLLCYDPALTVARAGIAMGVAEGFLPTLGPRFLVGPKVSDVQPPRAEGSFVDRVREQERRLLTPTAPIAALTEQQRVRRDKLERWEATGREGYPVGVRRTHRVAELREAYDGLTPSRRTPTRVSVAGRVRAIRDLGGVSFVVLDDEGARIQAMTTADETPQGVRRAWDQVIDLGDLISVTGTVATSRSGELSVLVQEWDLAAKCLSPMPDLHATLADDARTRQRALDLIVTPGSLDLLRQRSRGVRAMREAFETREFTEVETPVLQAVHGGAAARPFRTHINAYDMDLYLRIAPELYLKRLCVGGMQRVFELGRNFRNEGVDATHNPEFTSLEAYAAYGDYNTMRELTREVLLEVATAVNGAPVARRPEGDVDLSAVWPVVPVHAAVSEATGTTLTSASPREEVAAVCRAQGVSVAPAATAGMLVVDLYEALVEKQTTFPTFYTDFPLETSPLTRQHREDPALAERWDLVAFGAEIGTAYSELIDPVDQRRRLAEQSMSAAAGDLEAMQLDESFLSALEFAMPPTGGLGLGVDRAIMMLLGANIRATLAFPFVRPQQ</sequence>
<dbReference type="PROSITE" id="PS50862">
    <property type="entry name" value="AA_TRNA_LIGASE_II"/>
    <property type="match status" value="1"/>
</dbReference>
<comment type="similarity">
    <text evidence="3">In the C-terminal section; belongs to the class-II aminoacyl-tRNA synthetase family.</text>
</comment>
<keyword evidence="8 19" id="KW-0479">Metal-binding</keyword>
<dbReference type="NCBIfam" id="NF002821">
    <property type="entry name" value="PRK02983.1"/>
    <property type="match status" value="1"/>
</dbReference>
<dbReference type="Pfam" id="PF16995">
    <property type="entry name" value="tRNA-synt_2_TM"/>
    <property type="match status" value="1"/>
</dbReference>
<dbReference type="EMBL" id="CP011112">
    <property type="protein sequence ID" value="AKU15961.1"/>
    <property type="molecule type" value="Genomic_DNA"/>
</dbReference>
<evidence type="ECO:0000256" key="12">
    <source>
        <dbReference type="ARBA" id="ARBA00023098"/>
    </source>
</evidence>
<evidence type="ECO:0000256" key="17">
    <source>
        <dbReference type="ARBA" id="ARBA00047540"/>
    </source>
</evidence>
<dbReference type="Gene3D" id="2.40.50.140">
    <property type="entry name" value="Nucleic acid-binding proteins"/>
    <property type="match status" value="1"/>
</dbReference>
<comment type="catalytic activity">
    <reaction evidence="18 19">
        <text>tRNA(Lys) + L-lysine + ATP = L-lysyl-tRNA(Lys) + AMP + diphosphate</text>
        <dbReference type="Rhea" id="RHEA:20792"/>
        <dbReference type="Rhea" id="RHEA-COMP:9696"/>
        <dbReference type="Rhea" id="RHEA-COMP:9697"/>
        <dbReference type="ChEBI" id="CHEBI:30616"/>
        <dbReference type="ChEBI" id="CHEBI:32551"/>
        <dbReference type="ChEBI" id="CHEBI:33019"/>
        <dbReference type="ChEBI" id="CHEBI:78442"/>
        <dbReference type="ChEBI" id="CHEBI:78529"/>
        <dbReference type="ChEBI" id="CHEBI:456215"/>
        <dbReference type="EC" id="6.1.1.6"/>
    </reaction>
</comment>
<comment type="subcellular location">
    <subcellularLocation>
        <location evidence="1">Cell membrane</location>
        <topology evidence="1">Multi-pass membrane protein</topology>
    </subcellularLocation>
    <subcellularLocation>
        <location evidence="19">Cytoplasm</location>
    </subcellularLocation>
</comment>
<evidence type="ECO:0000313" key="22">
    <source>
        <dbReference type="EMBL" id="AKU15961.1"/>
    </source>
</evidence>
<keyword evidence="10 19" id="KW-0067">ATP-binding</keyword>
<dbReference type="PANTHER" id="PTHR42918:SF15">
    <property type="entry name" value="LYSINE--TRNA LIGASE, CHLOROPLASTIC_MITOCHONDRIAL"/>
    <property type="match status" value="1"/>
</dbReference>
<dbReference type="EC" id="6.1.1.6" evidence="19"/>
<dbReference type="PANTHER" id="PTHR42918">
    <property type="entry name" value="LYSYL-TRNA SYNTHETASE"/>
    <property type="match status" value="1"/>
</dbReference>
<keyword evidence="23" id="KW-1185">Reference proteome</keyword>
<feature type="transmembrane region" description="Helical" evidence="20">
    <location>
        <begin position="147"/>
        <end position="169"/>
    </location>
</feature>
<evidence type="ECO:0000256" key="2">
    <source>
        <dbReference type="ARBA" id="ARBA00005270"/>
    </source>
</evidence>
<feature type="transmembrane region" description="Helical" evidence="20">
    <location>
        <begin position="113"/>
        <end position="135"/>
    </location>
</feature>
<evidence type="ECO:0000256" key="6">
    <source>
        <dbReference type="ARBA" id="ARBA00022679"/>
    </source>
</evidence>
<dbReference type="GO" id="GO:0050071">
    <property type="term" value="F:phosphatidylglycerol lysyltransferase activity"/>
    <property type="evidence" value="ECO:0007669"/>
    <property type="project" value="UniProtKB-EC"/>
</dbReference>
<dbReference type="Proteomes" id="UP000066480">
    <property type="component" value="Chromosome"/>
</dbReference>
<evidence type="ECO:0000256" key="3">
    <source>
        <dbReference type="ARBA" id="ARBA00009968"/>
    </source>
</evidence>
<comment type="similarity">
    <text evidence="19">Belongs to the class-II aminoacyl-tRNA synthetase family.</text>
</comment>
<feature type="binding site" evidence="19">
    <location>
        <position position="1015"/>
    </location>
    <ligand>
        <name>Mg(2+)</name>
        <dbReference type="ChEBI" id="CHEBI:18420"/>
        <label>1</label>
    </ligand>
</feature>
<dbReference type="Gene3D" id="3.30.930.10">
    <property type="entry name" value="Bira Bifunctional Protein, Domain 2"/>
    <property type="match status" value="1"/>
</dbReference>
<keyword evidence="9 19" id="KW-0547">Nucleotide-binding</keyword>
<evidence type="ECO:0000256" key="5">
    <source>
        <dbReference type="ARBA" id="ARBA00022598"/>
    </source>
</evidence>
<dbReference type="InterPro" id="IPR044136">
    <property type="entry name" value="Lys-tRNA-ligase_II_N"/>
</dbReference>
<dbReference type="STRING" id="571913.VV02_09020"/>
<keyword evidence="7 20" id="KW-0812">Transmembrane</keyword>
<protein>
    <recommendedName>
        <fullName evidence="19">Lysine--tRNA ligase</fullName>
        <ecNumber evidence="19">6.1.1.6</ecNumber>
    </recommendedName>
    <alternativeName>
        <fullName evidence="19">Lysyl-tRNA synthetase</fullName>
        <shortName evidence="19">LysRS</shortName>
    </alternativeName>
</protein>
<evidence type="ECO:0000256" key="10">
    <source>
        <dbReference type="ARBA" id="ARBA00022840"/>
    </source>
</evidence>
<dbReference type="GO" id="GO:0046677">
    <property type="term" value="P:response to antibiotic"/>
    <property type="evidence" value="ECO:0007669"/>
    <property type="project" value="UniProtKB-KW"/>
</dbReference>
<dbReference type="InterPro" id="IPR031553">
    <property type="entry name" value="tRNA-synt_2_TM"/>
</dbReference>
<proteinExistence type="inferred from homology"/>
<dbReference type="Pfam" id="PF00152">
    <property type="entry name" value="tRNA-synt_2"/>
    <property type="match status" value="1"/>
</dbReference>
<keyword evidence="20" id="KW-0472">Membrane</keyword>
<dbReference type="GO" id="GO:0006629">
    <property type="term" value="P:lipid metabolic process"/>
    <property type="evidence" value="ECO:0007669"/>
    <property type="project" value="UniProtKB-KW"/>
</dbReference>
<evidence type="ECO:0000256" key="14">
    <source>
        <dbReference type="ARBA" id="ARBA00023251"/>
    </source>
</evidence>
<feature type="transmembrane region" description="Helical" evidence="20">
    <location>
        <begin position="207"/>
        <end position="228"/>
    </location>
</feature>
<keyword evidence="4" id="KW-1003">Cell membrane</keyword>
<organism evidence="22 23">
    <name type="scientific">Luteipulveratus mongoliensis</name>
    <dbReference type="NCBI Taxonomy" id="571913"/>
    <lineage>
        <taxon>Bacteria</taxon>
        <taxon>Bacillati</taxon>
        <taxon>Actinomycetota</taxon>
        <taxon>Actinomycetes</taxon>
        <taxon>Micrococcales</taxon>
        <taxon>Dermacoccaceae</taxon>
        <taxon>Luteipulveratus</taxon>
    </lineage>
</organism>
<gene>
    <name evidence="19 22" type="primary">lysS</name>
    <name evidence="22" type="ORF">VV02_09020</name>
</gene>
<keyword evidence="19" id="KW-0963">Cytoplasm</keyword>
<dbReference type="Pfam" id="PF09924">
    <property type="entry name" value="LPG_synthase_C"/>
    <property type="match status" value="1"/>
</dbReference>
<comment type="catalytic activity">
    <reaction evidence="17">
        <text>L-lysyl-tRNA(Lys) + a 1,2-diacyl-sn-glycero-3-phospho-(1'-sn-glycerol) = a 1,2-diacyl-sn-glycero-3-phospho-1'-(3'-O-L-lysyl)-sn-glycerol + tRNA(Lys)</text>
        <dbReference type="Rhea" id="RHEA:10668"/>
        <dbReference type="Rhea" id="RHEA-COMP:9696"/>
        <dbReference type="Rhea" id="RHEA-COMP:9697"/>
        <dbReference type="ChEBI" id="CHEBI:64716"/>
        <dbReference type="ChEBI" id="CHEBI:75792"/>
        <dbReference type="ChEBI" id="CHEBI:78442"/>
        <dbReference type="ChEBI" id="CHEBI:78529"/>
        <dbReference type="EC" id="2.3.2.3"/>
    </reaction>
</comment>
<dbReference type="PRINTS" id="PR00982">
    <property type="entry name" value="TRNASYNTHLYS"/>
</dbReference>
<dbReference type="InterPro" id="IPR004364">
    <property type="entry name" value="Aa-tRNA-synt_II"/>
</dbReference>
<comment type="subunit">
    <text evidence="19">Homodimer.</text>
</comment>